<dbReference type="Proteomes" id="UP000008555">
    <property type="component" value="Chromosome"/>
</dbReference>
<evidence type="ECO:0000313" key="1">
    <source>
        <dbReference type="EMBL" id="ACI23203.1"/>
    </source>
</evidence>
<evidence type="ECO:0000313" key="2">
    <source>
        <dbReference type="Proteomes" id="UP000008555"/>
    </source>
</evidence>
<dbReference type="KEGG" id="cbd:CBUD_1720a"/>
<name>B5XHI3_COXBN</name>
<accession>B5XHI3</accession>
<sequence length="31" mass="3798">MKKIFSIFYPYFPFPFKKRDKSSKIRGNLRG</sequence>
<dbReference type="EMBL" id="CP000733">
    <property type="protein sequence ID" value="ACI23203.1"/>
    <property type="molecule type" value="Genomic_DNA"/>
</dbReference>
<proteinExistence type="predicted"/>
<dbReference type="HOGENOM" id="CLU_3396040_0_0_6"/>
<dbReference type="AlphaFoldDB" id="B5XHI3"/>
<organism evidence="1 2">
    <name type="scientific">Coxiella burnetii (strain Dugway 5J108-111)</name>
    <dbReference type="NCBI Taxonomy" id="434922"/>
    <lineage>
        <taxon>Bacteria</taxon>
        <taxon>Pseudomonadati</taxon>
        <taxon>Pseudomonadota</taxon>
        <taxon>Gammaproteobacteria</taxon>
        <taxon>Legionellales</taxon>
        <taxon>Coxiellaceae</taxon>
        <taxon>Coxiella</taxon>
    </lineage>
</organism>
<gene>
    <name evidence="1" type="ORF">CBUD_1720a</name>
</gene>
<protein>
    <submittedName>
        <fullName evidence="1">Uncharacterized protein</fullName>
    </submittedName>
</protein>
<reference evidence="1 2" key="1">
    <citation type="journal article" date="2009" name="Infect. Immun.">
        <title>Comparative genomics reveal extensive transposon-mediated genomic plasticity and diversity among potential effector proteins within the genus Coxiella.</title>
        <authorList>
            <person name="Beare P.A."/>
            <person name="Unsworth N."/>
            <person name="Andoh M."/>
            <person name="Voth D.E."/>
            <person name="Omsland A."/>
            <person name="Gilk S.D."/>
            <person name="Williams K.P."/>
            <person name="Sobral B.W."/>
            <person name="Kupko J.J.III."/>
            <person name="Porcella S.F."/>
            <person name="Samuel J.E."/>
            <person name="Heinzen R.A."/>
        </authorList>
    </citation>
    <scope>NUCLEOTIDE SEQUENCE [LARGE SCALE GENOMIC DNA]</scope>
    <source>
        <strain evidence="1 2">Dugway 5J108-111</strain>
    </source>
</reference>